<sequence length="169" mass="18672">MPVGRRIVRQVRHADADRDPLFVGRVWMLLGGFVHRRADGLRQAPGPFGGSIRQEHHEFLAAVAGHQIGRAGRHRGDHLRDAPQALVAGDVAVVIVVALEIVDVDHQYRQRGAVADRAVPVFPQPLVERQPVGDPRQGILPHLQFQQMLEFAFPPPGLVLHIGKHEPDA</sequence>
<dbReference type="AlphaFoldDB" id="A0AB39FQ01"/>
<gene>
    <name evidence="1" type="ORF">ABRZ07_06380</name>
</gene>
<evidence type="ECO:0000313" key="1">
    <source>
        <dbReference type="EMBL" id="XDJ81122.1"/>
    </source>
</evidence>
<protein>
    <submittedName>
        <fullName evidence="1">Uncharacterized protein</fullName>
    </submittedName>
</protein>
<organism evidence="1">
    <name type="scientific">Castellaniella ginsengisoli</name>
    <dbReference type="NCBI Taxonomy" id="546114"/>
    <lineage>
        <taxon>Bacteria</taxon>
        <taxon>Pseudomonadati</taxon>
        <taxon>Pseudomonadota</taxon>
        <taxon>Betaproteobacteria</taxon>
        <taxon>Burkholderiales</taxon>
        <taxon>Alcaligenaceae</taxon>
        <taxon>Castellaniella</taxon>
    </lineage>
</organism>
<proteinExistence type="predicted"/>
<dbReference type="EMBL" id="CP158267">
    <property type="protein sequence ID" value="XDJ81122.1"/>
    <property type="molecule type" value="Genomic_DNA"/>
</dbReference>
<reference evidence="1" key="1">
    <citation type="submission" date="2024-05" db="EMBL/GenBank/DDBJ databases">
        <authorList>
            <person name="Luo Y.-C."/>
            <person name="Nicholds J."/>
            <person name="Mortimer T."/>
            <person name="Maboni G."/>
        </authorList>
    </citation>
    <scope>NUCLEOTIDE SEQUENCE</scope>
    <source>
        <strain evidence="1">141555</strain>
    </source>
</reference>
<accession>A0AB39FQ01</accession>
<name>A0AB39FQ01_9BURK</name>